<evidence type="ECO:0000256" key="1">
    <source>
        <dbReference type="SAM" id="Phobius"/>
    </source>
</evidence>
<gene>
    <name evidence="2" type="ORF">APY94_08755</name>
</gene>
<keyword evidence="3" id="KW-1185">Reference proteome</keyword>
<dbReference type="STRING" id="227598.APY94_08755"/>
<dbReference type="OrthoDB" id="103686at2157"/>
<name>A0A117IT97_9EURY</name>
<keyword evidence="1" id="KW-0812">Transmembrane</keyword>
<feature type="transmembrane region" description="Helical" evidence="1">
    <location>
        <begin position="93"/>
        <end position="114"/>
    </location>
</feature>
<reference evidence="2 3" key="1">
    <citation type="submission" date="2015-10" db="EMBL/GenBank/DDBJ databases">
        <title>Draft genome sequence of Thermococcus celericrescens strain DSM 17994.</title>
        <authorList>
            <person name="Hong S.-J."/>
            <person name="Park C.-E."/>
            <person name="Shin J.-H."/>
        </authorList>
    </citation>
    <scope>NUCLEOTIDE SEQUENCE [LARGE SCALE GENOMIC DNA]</scope>
    <source>
        <strain evidence="2 3">DSM 17994</strain>
    </source>
</reference>
<organism evidence="2 3">
    <name type="scientific">Thermococcus celericrescens</name>
    <dbReference type="NCBI Taxonomy" id="227598"/>
    <lineage>
        <taxon>Archaea</taxon>
        <taxon>Methanobacteriati</taxon>
        <taxon>Methanobacteriota</taxon>
        <taxon>Thermococci</taxon>
        <taxon>Thermococcales</taxon>
        <taxon>Thermococcaceae</taxon>
        <taxon>Thermococcus</taxon>
    </lineage>
</organism>
<feature type="transmembrane region" description="Helical" evidence="1">
    <location>
        <begin position="63"/>
        <end position="81"/>
    </location>
</feature>
<accession>A0A117IT97</accession>
<dbReference type="RefSeq" id="WP_058939273.1">
    <property type="nucleotide sequence ID" value="NZ_LLYW01000030.1"/>
</dbReference>
<evidence type="ECO:0000313" key="2">
    <source>
        <dbReference type="EMBL" id="KUH32701.1"/>
    </source>
</evidence>
<proteinExistence type="predicted"/>
<dbReference type="EMBL" id="LLYW01000030">
    <property type="protein sequence ID" value="KUH32701.1"/>
    <property type="molecule type" value="Genomic_DNA"/>
</dbReference>
<protein>
    <submittedName>
        <fullName evidence="2">Uncharacterized protein</fullName>
    </submittedName>
</protein>
<feature type="transmembrane region" description="Helical" evidence="1">
    <location>
        <begin position="6"/>
        <end position="23"/>
    </location>
</feature>
<feature type="transmembrane region" description="Helical" evidence="1">
    <location>
        <begin position="30"/>
        <end position="57"/>
    </location>
</feature>
<sequence length="140" mass="15745">MRIKRRLYSLAPLVPLFLLLAMIDRRTLLLLPLAVMGLQWYFIGSLFFVSVGAFLIYTRNGGFYGLAVMALALLVIEMAHLDRERAPLEHYAVLLAAIALAFPTYLLMFSLSPLLPRLEVTALAAFLLVVLYVFVRLATD</sequence>
<dbReference type="AlphaFoldDB" id="A0A117IT97"/>
<evidence type="ECO:0000313" key="3">
    <source>
        <dbReference type="Proteomes" id="UP000053462"/>
    </source>
</evidence>
<feature type="transmembrane region" description="Helical" evidence="1">
    <location>
        <begin position="120"/>
        <end position="139"/>
    </location>
</feature>
<comment type="caution">
    <text evidence="2">The sequence shown here is derived from an EMBL/GenBank/DDBJ whole genome shotgun (WGS) entry which is preliminary data.</text>
</comment>
<keyword evidence="1" id="KW-1133">Transmembrane helix</keyword>
<keyword evidence="1" id="KW-0472">Membrane</keyword>
<dbReference type="Proteomes" id="UP000053462">
    <property type="component" value="Unassembled WGS sequence"/>
</dbReference>